<proteinExistence type="predicted"/>
<organism evidence="1 2">
    <name type="scientific">Phialemonium atrogriseum</name>
    <dbReference type="NCBI Taxonomy" id="1093897"/>
    <lineage>
        <taxon>Eukaryota</taxon>
        <taxon>Fungi</taxon>
        <taxon>Dikarya</taxon>
        <taxon>Ascomycota</taxon>
        <taxon>Pezizomycotina</taxon>
        <taxon>Sordariomycetes</taxon>
        <taxon>Sordariomycetidae</taxon>
        <taxon>Cephalothecales</taxon>
        <taxon>Cephalothecaceae</taxon>
        <taxon>Phialemonium</taxon>
    </lineage>
</organism>
<dbReference type="Proteomes" id="UP001244011">
    <property type="component" value="Unassembled WGS sequence"/>
</dbReference>
<protein>
    <submittedName>
        <fullName evidence="1">Uncharacterized protein</fullName>
    </submittedName>
</protein>
<accession>A0AAJ0C9V6</accession>
<dbReference type="RefSeq" id="XP_060287580.1">
    <property type="nucleotide sequence ID" value="XM_060426637.1"/>
</dbReference>
<dbReference type="AlphaFoldDB" id="A0AAJ0C9V6"/>
<name>A0AAJ0C9V6_9PEZI</name>
<comment type="caution">
    <text evidence="1">The sequence shown here is derived from an EMBL/GenBank/DDBJ whole genome shotgun (WGS) entry which is preliminary data.</text>
</comment>
<keyword evidence="2" id="KW-1185">Reference proteome</keyword>
<sequence>MGKKSELRFVYDTITRLLKNSKSVYGSPRPKHHLTHPLSSRNAQILADLFDFEEARSAFFCRSFLFERARSKPHRLHRIQEPPEEAHQQSAKLHCLSGIGGVDDSCVYPFACSKVYDLRQYTDRTKWGPFMNDGSARVDWEKLEAILIVLSYNIQKRRLDTQYNIFANLWGMPFGGTWPNSYLAWPEGVERTPLQLRDPYDVSGTWIRIVCFVDYSHFFDYNFPLGADIADNVPRQPIEAREATRVILMRIHVTNIEPPGKEDGQELPVVHFSGISQAVDDSGDDDNANSGIRGTVRMTPEGEVRWTTISVFDGQDRWRSEGIQVGGRRSARGVMGNWFDNDYDPHGPCGPTGFWKISDHEVEGDDEVEDLLDKFMPKIDQHLANNVDSDDEFEVAFSFLDDIGILEVVTDFVN</sequence>
<reference evidence="1" key="1">
    <citation type="submission" date="2023-06" db="EMBL/GenBank/DDBJ databases">
        <title>Genome-scale phylogeny and comparative genomics of the fungal order Sordariales.</title>
        <authorList>
            <consortium name="Lawrence Berkeley National Laboratory"/>
            <person name="Hensen N."/>
            <person name="Bonometti L."/>
            <person name="Westerberg I."/>
            <person name="Brannstrom I.O."/>
            <person name="Guillou S."/>
            <person name="Cros-Aarteil S."/>
            <person name="Calhoun S."/>
            <person name="Haridas S."/>
            <person name="Kuo A."/>
            <person name="Mondo S."/>
            <person name="Pangilinan J."/>
            <person name="Riley R."/>
            <person name="Labutti K."/>
            <person name="Andreopoulos B."/>
            <person name="Lipzen A."/>
            <person name="Chen C."/>
            <person name="Yanf M."/>
            <person name="Daum C."/>
            <person name="Ng V."/>
            <person name="Clum A."/>
            <person name="Steindorff A."/>
            <person name="Ohm R."/>
            <person name="Martin F."/>
            <person name="Silar P."/>
            <person name="Natvig D."/>
            <person name="Lalanne C."/>
            <person name="Gautier V."/>
            <person name="Ament-Velasquez S.L."/>
            <person name="Kruys A."/>
            <person name="Hutchinson M.I."/>
            <person name="Powell A.J."/>
            <person name="Barry K."/>
            <person name="Miller A.N."/>
            <person name="Grigoriev I.V."/>
            <person name="Debuchy R."/>
            <person name="Gladieux P."/>
            <person name="Thoren M.H."/>
            <person name="Johannesson H."/>
        </authorList>
    </citation>
    <scope>NUCLEOTIDE SEQUENCE</scope>
    <source>
        <strain evidence="1">8032-3</strain>
    </source>
</reference>
<dbReference type="GeneID" id="85309824"/>
<evidence type="ECO:0000313" key="1">
    <source>
        <dbReference type="EMBL" id="KAK1771367.1"/>
    </source>
</evidence>
<dbReference type="EMBL" id="MU838998">
    <property type="protein sequence ID" value="KAK1771367.1"/>
    <property type="molecule type" value="Genomic_DNA"/>
</dbReference>
<gene>
    <name evidence="1" type="ORF">QBC33DRAFT_523483</name>
</gene>
<evidence type="ECO:0000313" key="2">
    <source>
        <dbReference type="Proteomes" id="UP001244011"/>
    </source>
</evidence>